<dbReference type="PANTHER" id="PTHR33048">
    <property type="entry name" value="PTH11-LIKE INTEGRAL MEMBRANE PROTEIN (AFU_ORTHOLOGUE AFUA_5G11245)"/>
    <property type="match status" value="1"/>
</dbReference>
<dbReference type="OrthoDB" id="2988756at2759"/>
<evidence type="ECO:0000256" key="7">
    <source>
        <dbReference type="SAM" id="Phobius"/>
    </source>
</evidence>
<feature type="region of interest" description="Disordered" evidence="6">
    <location>
        <begin position="137"/>
        <end position="157"/>
    </location>
</feature>
<dbReference type="InterPro" id="IPR052337">
    <property type="entry name" value="SAT4-like"/>
</dbReference>
<evidence type="ECO:0000256" key="1">
    <source>
        <dbReference type="ARBA" id="ARBA00004141"/>
    </source>
</evidence>
<keyword evidence="3 7" id="KW-1133">Transmembrane helix</keyword>
<dbReference type="PhylomeDB" id="B0YDR1"/>
<evidence type="ECO:0000256" key="6">
    <source>
        <dbReference type="SAM" id="MobiDB-lite"/>
    </source>
</evidence>
<feature type="region of interest" description="Disordered" evidence="6">
    <location>
        <begin position="360"/>
        <end position="380"/>
    </location>
</feature>
<feature type="transmembrane region" description="Helical" evidence="7">
    <location>
        <begin position="41"/>
        <end position="64"/>
    </location>
</feature>
<comment type="similarity">
    <text evidence="5">Belongs to the SAT4 family.</text>
</comment>
<accession>B0YDR1</accession>
<evidence type="ECO:0000313" key="9">
    <source>
        <dbReference type="EMBL" id="EDP47795.1"/>
    </source>
</evidence>
<feature type="region of interest" description="Disordered" evidence="6">
    <location>
        <begin position="314"/>
        <end position="337"/>
    </location>
</feature>
<gene>
    <name evidence="9" type="ORF">AFUB_096470</name>
</gene>
<comment type="subcellular location">
    <subcellularLocation>
        <location evidence="1">Membrane</location>
        <topology evidence="1">Multi-pass membrane protein</topology>
    </subcellularLocation>
</comment>
<name>B0YDR1_ASPFC</name>
<evidence type="ECO:0000256" key="5">
    <source>
        <dbReference type="ARBA" id="ARBA00038359"/>
    </source>
</evidence>
<evidence type="ECO:0000256" key="2">
    <source>
        <dbReference type="ARBA" id="ARBA00022692"/>
    </source>
</evidence>
<evidence type="ECO:0000313" key="10">
    <source>
        <dbReference type="Proteomes" id="UP000001699"/>
    </source>
</evidence>
<evidence type="ECO:0000259" key="8">
    <source>
        <dbReference type="Pfam" id="PF20684"/>
    </source>
</evidence>
<dbReference type="HOGENOM" id="CLU_019101_0_1_1"/>
<dbReference type="Proteomes" id="UP000001699">
    <property type="component" value="Unassembled WGS sequence"/>
</dbReference>
<proteinExistence type="inferred from homology"/>
<organism evidence="9 10">
    <name type="scientific">Aspergillus fumigatus (strain CBS 144.89 / FGSC A1163 / CEA10)</name>
    <name type="common">Neosartorya fumigata</name>
    <dbReference type="NCBI Taxonomy" id="451804"/>
    <lineage>
        <taxon>Eukaryota</taxon>
        <taxon>Fungi</taxon>
        <taxon>Dikarya</taxon>
        <taxon>Ascomycota</taxon>
        <taxon>Pezizomycotina</taxon>
        <taxon>Eurotiomycetes</taxon>
        <taxon>Eurotiomycetidae</taxon>
        <taxon>Eurotiales</taxon>
        <taxon>Aspergillaceae</taxon>
        <taxon>Aspergillus</taxon>
        <taxon>Aspergillus subgen. Fumigati</taxon>
    </lineage>
</organism>
<evidence type="ECO:0000256" key="4">
    <source>
        <dbReference type="ARBA" id="ARBA00023136"/>
    </source>
</evidence>
<dbReference type="AlphaFoldDB" id="B0YDR1"/>
<feature type="compositionally biased region" description="Polar residues" evidence="6">
    <location>
        <begin position="360"/>
        <end position="369"/>
    </location>
</feature>
<keyword evidence="10" id="KW-1185">Reference proteome</keyword>
<dbReference type="PANTHER" id="PTHR33048:SF2">
    <property type="entry name" value="SRPK"/>
    <property type="match status" value="1"/>
</dbReference>
<dbReference type="EMBL" id="DS499602">
    <property type="protein sequence ID" value="EDP47795.1"/>
    <property type="molecule type" value="Genomic_DNA"/>
</dbReference>
<sequence>MGDSFTNEAFTLLSLAIVVIILRIVARIMTVGLHNFQLDDYLMPLAGVVYGLETGAAYCVGAWWKGLANNHMTDDQRAALSPDSEEFRLRVGGSKTQVLGWSLYTTLLWLLKACMAIFYSRLTYVSPRLEVVTDTDTDADTDADADGQGRSDQHAYPRACGLRGHRGDLSDCDSVDPVWLPSDAQELADLSKSWPTLPTRHRAARCLHDRHAECRDGYLSHYHSHTARLPWREKLELFILFSGGIFVMAAGILRCVLIVTAGANGASQAGSWACRETFVAVVIGNAPMIYPLFRRAARRAGWYISSRGHSQSYPAYPLSEGERGENSTHHSKKRRFRHPLSIPDTHWHTINDEAMILPTSRQQPPTCTASPPRDWDALSQPSADGIKVVHEMIIERNER</sequence>
<feature type="domain" description="Rhodopsin" evidence="8">
    <location>
        <begin position="227"/>
        <end position="295"/>
    </location>
</feature>
<dbReference type="Pfam" id="PF20684">
    <property type="entry name" value="Fung_rhodopsin"/>
    <property type="match status" value="1"/>
</dbReference>
<evidence type="ECO:0000256" key="3">
    <source>
        <dbReference type="ARBA" id="ARBA00022989"/>
    </source>
</evidence>
<keyword evidence="2 7" id="KW-0812">Transmembrane</keyword>
<dbReference type="InterPro" id="IPR049326">
    <property type="entry name" value="Rhodopsin_dom_fungi"/>
</dbReference>
<reference evidence="9 10" key="1">
    <citation type="journal article" date="2008" name="PLoS Genet.">
        <title>Genomic islands in the pathogenic filamentous fungus Aspergillus fumigatus.</title>
        <authorList>
            <person name="Fedorova N.D."/>
            <person name="Khaldi N."/>
            <person name="Joardar V.S."/>
            <person name="Maiti R."/>
            <person name="Amedeo P."/>
            <person name="Anderson M.J."/>
            <person name="Crabtree J."/>
            <person name="Silva J.C."/>
            <person name="Badger J.H."/>
            <person name="Albarraq A."/>
            <person name="Angiuoli S."/>
            <person name="Bussey H."/>
            <person name="Bowyer P."/>
            <person name="Cotty P.J."/>
            <person name="Dyer P.S."/>
            <person name="Egan A."/>
            <person name="Galens K."/>
            <person name="Fraser-Liggett C.M."/>
            <person name="Haas B.J."/>
            <person name="Inman J.M."/>
            <person name="Kent R."/>
            <person name="Lemieux S."/>
            <person name="Malavazi I."/>
            <person name="Orvis J."/>
            <person name="Roemer T."/>
            <person name="Ronning C.M."/>
            <person name="Sundaram J.P."/>
            <person name="Sutton G."/>
            <person name="Turner G."/>
            <person name="Venter J.C."/>
            <person name="White O.R."/>
            <person name="Whitty B.R."/>
            <person name="Youngman P."/>
            <person name="Wolfe K.H."/>
            <person name="Goldman G.H."/>
            <person name="Wortman J.R."/>
            <person name="Jiang B."/>
            <person name="Denning D.W."/>
            <person name="Nierman W.C."/>
        </authorList>
    </citation>
    <scope>NUCLEOTIDE SEQUENCE [LARGE SCALE GENOMIC DNA]</scope>
    <source>
        <strain evidence="10">CBS 144.89 / FGSC A1163 / CEA10</strain>
    </source>
</reference>
<feature type="transmembrane region" description="Helical" evidence="7">
    <location>
        <begin position="237"/>
        <end position="263"/>
    </location>
</feature>
<feature type="transmembrane region" description="Helical" evidence="7">
    <location>
        <begin position="12"/>
        <end position="29"/>
    </location>
</feature>
<keyword evidence="4 7" id="KW-0472">Membrane</keyword>
<feature type="transmembrane region" description="Helical" evidence="7">
    <location>
        <begin position="98"/>
        <end position="119"/>
    </location>
</feature>
<dbReference type="VEuPathDB" id="FungiDB:AFUB_096470"/>
<dbReference type="GO" id="GO:0016020">
    <property type="term" value="C:membrane"/>
    <property type="evidence" value="ECO:0007669"/>
    <property type="project" value="UniProtKB-SubCell"/>
</dbReference>
<protein>
    <recommendedName>
        <fullName evidence="8">Rhodopsin domain-containing protein</fullName>
    </recommendedName>
</protein>